<dbReference type="Pfam" id="PF02607">
    <property type="entry name" value="B12-binding_2"/>
    <property type="match status" value="1"/>
</dbReference>
<evidence type="ECO:0000256" key="3">
    <source>
        <dbReference type="ARBA" id="ARBA00023125"/>
    </source>
</evidence>
<accession>A0ABU9HSQ2</accession>
<evidence type="ECO:0000259" key="5">
    <source>
        <dbReference type="PROSITE" id="PS50937"/>
    </source>
</evidence>
<dbReference type="InterPro" id="IPR000551">
    <property type="entry name" value="MerR-type_HTH_dom"/>
</dbReference>
<evidence type="ECO:0000313" key="6">
    <source>
        <dbReference type="EMBL" id="MEL1243195.1"/>
    </source>
</evidence>
<name>A0ABU9HSQ2_9FLAO</name>
<dbReference type="InterPro" id="IPR036724">
    <property type="entry name" value="Cobalamin-bd_sf"/>
</dbReference>
<protein>
    <submittedName>
        <fullName evidence="6">MerR family transcriptional regulator</fullName>
    </submittedName>
</protein>
<proteinExistence type="predicted"/>
<dbReference type="SUPFAM" id="SSF46955">
    <property type="entry name" value="Putative DNA-binding domain"/>
    <property type="match status" value="1"/>
</dbReference>
<dbReference type="RefSeq" id="WP_341695512.1">
    <property type="nucleotide sequence ID" value="NZ_JBBYHR010000001.1"/>
</dbReference>
<evidence type="ECO:0000313" key="7">
    <source>
        <dbReference type="Proteomes" id="UP001464555"/>
    </source>
</evidence>
<dbReference type="InterPro" id="IPR003759">
    <property type="entry name" value="Cbl-bd_cap"/>
</dbReference>
<evidence type="ECO:0000256" key="4">
    <source>
        <dbReference type="ARBA" id="ARBA00023163"/>
    </source>
</evidence>
<dbReference type="EMBL" id="JBBYHR010000001">
    <property type="protein sequence ID" value="MEL1243195.1"/>
    <property type="molecule type" value="Genomic_DNA"/>
</dbReference>
<sequence length="300" mass="34905">MMNNIKNVFTIKDLENLSGIKAHTIRIWEKRYNILEPLRTDTNIRYYDVANLQKILNISTLNSFGYKISNLAKIPDDKIPQLVKEVLSKKSLANHVINNFKLAMMNFDRQLFLSTYDSLLKEKSFRQIFHEYFIPLLEEIGTLWQTETITPAHEHFISYLIKQKVASETERLAVKENNDGRTYVLYLPEGEIHELGLMFLNYEFLLKGYNVIYLGESLPAENIRNLKNYFNNITFISYITVAPEMKAVNDYIEGLNQQILNDDATKLLLFGRNTQFIHPKNLGSNITIYASIKDFAETIS</sequence>
<dbReference type="InterPro" id="IPR047057">
    <property type="entry name" value="MerR_fam"/>
</dbReference>
<keyword evidence="7" id="KW-1185">Reference proteome</keyword>
<dbReference type="SUPFAM" id="SSF52242">
    <property type="entry name" value="Cobalamin (vitamin B12)-binding domain"/>
    <property type="match status" value="1"/>
</dbReference>
<dbReference type="Gene3D" id="1.10.1240.10">
    <property type="entry name" value="Methionine synthase domain"/>
    <property type="match status" value="1"/>
</dbReference>
<gene>
    <name evidence="6" type="ORF">AAEO56_02880</name>
</gene>
<evidence type="ECO:0000256" key="2">
    <source>
        <dbReference type="ARBA" id="ARBA00023015"/>
    </source>
</evidence>
<dbReference type="PROSITE" id="PS50937">
    <property type="entry name" value="HTH_MERR_2"/>
    <property type="match status" value="1"/>
</dbReference>
<feature type="domain" description="HTH merR-type" evidence="5">
    <location>
        <begin position="8"/>
        <end position="77"/>
    </location>
</feature>
<dbReference type="Proteomes" id="UP001464555">
    <property type="component" value="Unassembled WGS sequence"/>
</dbReference>
<dbReference type="Gene3D" id="1.10.1660.10">
    <property type="match status" value="1"/>
</dbReference>
<keyword evidence="4" id="KW-0804">Transcription</keyword>
<reference evidence="6 7" key="1">
    <citation type="submission" date="2024-04" db="EMBL/GenBank/DDBJ databases">
        <title>Flavobacterium sp. DGU11 16S ribosomal RNA gene Genome sequencing and assembly.</title>
        <authorList>
            <person name="Park S."/>
        </authorList>
    </citation>
    <scope>NUCLEOTIDE SEQUENCE [LARGE SCALE GENOMIC DNA]</scope>
    <source>
        <strain evidence="6 7">DGU11</strain>
    </source>
</reference>
<dbReference type="InterPro" id="IPR036594">
    <property type="entry name" value="Meth_synthase_dom"/>
</dbReference>
<dbReference type="Gene3D" id="3.40.50.280">
    <property type="entry name" value="Cobalamin-binding domain"/>
    <property type="match status" value="1"/>
</dbReference>
<organism evidence="6 7">
    <name type="scientific">Flavobacterium arundinis</name>
    <dbReference type="NCBI Taxonomy" id="3139143"/>
    <lineage>
        <taxon>Bacteria</taxon>
        <taxon>Pseudomonadati</taxon>
        <taxon>Bacteroidota</taxon>
        <taxon>Flavobacteriia</taxon>
        <taxon>Flavobacteriales</taxon>
        <taxon>Flavobacteriaceae</taxon>
        <taxon>Flavobacterium</taxon>
    </lineage>
</organism>
<keyword evidence="3" id="KW-0238">DNA-binding</keyword>
<comment type="caution">
    <text evidence="6">The sequence shown here is derived from an EMBL/GenBank/DDBJ whole genome shotgun (WGS) entry which is preliminary data.</text>
</comment>
<keyword evidence="1" id="KW-0678">Repressor</keyword>
<dbReference type="Pfam" id="PF13411">
    <property type="entry name" value="MerR_1"/>
    <property type="match status" value="1"/>
</dbReference>
<dbReference type="InterPro" id="IPR009061">
    <property type="entry name" value="DNA-bd_dom_put_sf"/>
</dbReference>
<dbReference type="PANTHER" id="PTHR30204:SF69">
    <property type="entry name" value="MERR-FAMILY TRANSCRIPTIONAL REGULATOR"/>
    <property type="match status" value="1"/>
</dbReference>
<evidence type="ECO:0000256" key="1">
    <source>
        <dbReference type="ARBA" id="ARBA00022491"/>
    </source>
</evidence>
<dbReference type="SMART" id="SM00422">
    <property type="entry name" value="HTH_MERR"/>
    <property type="match status" value="1"/>
</dbReference>
<dbReference type="PANTHER" id="PTHR30204">
    <property type="entry name" value="REDOX-CYCLING DRUG-SENSING TRANSCRIPTIONAL ACTIVATOR SOXR"/>
    <property type="match status" value="1"/>
</dbReference>
<keyword evidence="2" id="KW-0805">Transcription regulation</keyword>
<dbReference type="CDD" id="cd01104">
    <property type="entry name" value="HTH_MlrA-CarA"/>
    <property type="match status" value="1"/>
</dbReference>